<keyword evidence="3" id="KW-1185">Reference proteome</keyword>
<dbReference type="PANTHER" id="PTHR36091">
    <property type="entry name" value="ALTERED INHERITANCE OF MITOCHONDRIA PROTEIN 9, MITOCHONDRIAL"/>
    <property type="match status" value="1"/>
</dbReference>
<dbReference type="Pfam" id="PF01636">
    <property type="entry name" value="APH"/>
    <property type="match status" value="1"/>
</dbReference>
<comment type="caution">
    <text evidence="2">The sequence shown here is derived from an EMBL/GenBank/DDBJ whole genome shotgun (WGS) entry which is preliminary data.</text>
</comment>
<organism evidence="2 3">
    <name type="scientific">Penicillium malachiteum</name>
    <dbReference type="NCBI Taxonomy" id="1324776"/>
    <lineage>
        <taxon>Eukaryota</taxon>
        <taxon>Fungi</taxon>
        <taxon>Dikarya</taxon>
        <taxon>Ascomycota</taxon>
        <taxon>Pezizomycotina</taxon>
        <taxon>Eurotiomycetes</taxon>
        <taxon>Eurotiomycetidae</taxon>
        <taxon>Eurotiales</taxon>
        <taxon>Aspergillaceae</taxon>
        <taxon>Penicillium</taxon>
    </lineage>
</organism>
<dbReference type="InterPro" id="IPR002575">
    <property type="entry name" value="Aminoglycoside_PTrfase"/>
</dbReference>
<dbReference type="PANTHER" id="PTHR36091:SF2">
    <property type="entry name" value="AMINOGLYCOSIDE PHOSPHOTRANSFERASE DOMAIN-CONTAINING PROTEIN"/>
    <property type="match status" value="1"/>
</dbReference>
<evidence type="ECO:0000313" key="2">
    <source>
        <dbReference type="EMBL" id="KAJ5709376.1"/>
    </source>
</evidence>
<dbReference type="Gene3D" id="3.90.1200.10">
    <property type="match status" value="1"/>
</dbReference>
<accession>A0AAD6HD96</accession>
<dbReference type="InterPro" id="IPR011009">
    <property type="entry name" value="Kinase-like_dom_sf"/>
</dbReference>
<sequence>GRWLWDEEQQLRDRYKAFNVSGLQKLAAKAVSSKNCVSISKLAEGAYNKVFRLTMTDGKTLLAPIPNPNAGPPFYTTASEVATMEFSATTENFAGSEYILMEEATVIQLGLVWDELGLNHQLSIMREMISISFSHFGSIYFAKDAVEGAVPAQVTTDSPPELKERIYNTYIIGPTVNRYFWHKQRSSMEISRGPWSTPKEYVLSVGRREIEWIQKYAVPKPASDAALHSLAQNSPDAHLQLLEKYLKVAPSIVDIEPTLTRPALWHGDLHSSNFFVDEGHITAVIDWQGSWAGPFFLQVEPSPIVDYQGELLLKRPANFDELDAEEQAQIKRKIHKSTLNQLYLLATRKSNPLLTKVIEMNNGKKIKASSDSTCWKYMG</sequence>
<evidence type="ECO:0000313" key="3">
    <source>
        <dbReference type="Proteomes" id="UP001215712"/>
    </source>
</evidence>
<dbReference type="InterPro" id="IPR051035">
    <property type="entry name" value="Mito_inheritance_9"/>
</dbReference>
<reference evidence="2" key="2">
    <citation type="submission" date="2023-01" db="EMBL/GenBank/DDBJ databases">
        <authorList>
            <person name="Petersen C."/>
        </authorList>
    </citation>
    <scope>NUCLEOTIDE SEQUENCE</scope>
    <source>
        <strain evidence="2">IBT 17514</strain>
    </source>
</reference>
<feature type="non-terminal residue" evidence="2">
    <location>
        <position position="1"/>
    </location>
</feature>
<name>A0AAD6HD96_9EURO</name>
<dbReference type="SUPFAM" id="SSF56112">
    <property type="entry name" value="Protein kinase-like (PK-like)"/>
    <property type="match status" value="1"/>
</dbReference>
<dbReference type="Proteomes" id="UP001215712">
    <property type="component" value="Unassembled WGS sequence"/>
</dbReference>
<gene>
    <name evidence="2" type="ORF">N7493_010710</name>
</gene>
<reference evidence="2" key="1">
    <citation type="journal article" date="2023" name="IMA Fungus">
        <title>Comparative genomic study of the Penicillium genus elucidates a diverse pangenome and 15 lateral gene transfer events.</title>
        <authorList>
            <person name="Petersen C."/>
            <person name="Sorensen T."/>
            <person name="Nielsen M.R."/>
            <person name="Sondergaard T.E."/>
            <person name="Sorensen J.L."/>
            <person name="Fitzpatrick D.A."/>
            <person name="Frisvad J.C."/>
            <person name="Nielsen K.L."/>
        </authorList>
    </citation>
    <scope>NUCLEOTIDE SEQUENCE</scope>
    <source>
        <strain evidence="2">IBT 17514</strain>
    </source>
</reference>
<dbReference type="GO" id="GO:0005739">
    <property type="term" value="C:mitochondrion"/>
    <property type="evidence" value="ECO:0007669"/>
    <property type="project" value="TreeGrafter"/>
</dbReference>
<dbReference type="AlphaFoldDB" id="A0AAD6HD96"/>
<feature type="domain" description="Aminoglycoside phosphotransferase" evidence="1">
    <location>
        <begin position="237"/>
        <end position="294"/>
    </location>
</feature>
<protein>
    <recommendedName>
        <fullName evidence="1">Aminoglycoside phosphotransferase domain-containing protein</fullName>
    </recommendedName>
</protein>
<dbReference type="EMBL" id="JAQJAN010000019">
    <property type="protein sequence ID" value="KAJ5709376.1"/>
    <property type="molecule type" value="Genomic_DNA"/>
</dbReference>
<proteinExistence type="predicted"/>
<evidence type="ECO:0000259" key="1">
    <source>
        <dbReference type="Pfam" id="PF01636"/>
    </source>
</evidence>